<dbReference type="AlphaFoldDB" id="A0A345P906"/>
<gene>
    <name evidence="1" type="ORF">HYN46_13540</name>
</gene>
<dbReference type="KEGG" id="mbah:HYN46_13540"/>
<sequence length="72" mass="8276">MNTVKALPRHFEASFWCEADDLFLKENANLPFALLADLLHKPTSEIRKRRQQLGILKTSAVLHHFENMTLSA</sequence>
<dbReference type="RefSeq" id="WP_114899873.1">
    <property type="nucleotide sequence ID" value="NZ_CP031222.1"/>
</dbReference>
<dbReference type="EMBL" id="CP031222">
    <property type="protein sequence ID" value="AXI03765.1"/>
    <property type="molecule type" value="Genomic_DNA"/>
</dbReference>
<organism evidence="1 2">
    <name type="scientific">Aquirhabdus parva</name>
    <dbReference type="NCBI Taxonomy" id="2283318"/>
    <lineage>
        <taxon>Bacteria</taxon>
        <taxon>Pseudomonadati</taxon>
        <taxon>Pseudomonadota</taxon>
        <taxon>Gammaproteobacteria</taxon>
        <taxon>Moraxellales</taxon>
        <taxon>Moraxellaceae</taxon>
        <taxon>Aquirhabdus</taxon>
    </lineage>
</organism>
<dbReference type="Proteomes" id="UP000253940">
    <property type="component" value="Chromosome"/>
</dbReference>
<evidence type="ECO:0000313" key="1">
    <source>
        <dbReference type="EMBL" id="AXI03765.1"/>
    </source>
</evidence>
<keyword evidence="2" id="KW-1185">Reference proteome</keyword>
<proteinExistence type="predicted"/>
<protein>
    <submittedName>
        <fullName evidence="1">Uncharacterized protein</fullName>
    </submittedName>
</protein>
<name>A0A345P906_9GAMM</name>
<reference evidence="1 2" key="1">
    <citation type="submission" date="2018-07" db="EMBL/GenBank/DDBJ databases">
        <title>Genome sequencing of Moraxellaceae gen. HYN0046.</title>
        <authorList>
            <person name="Kim M."/>
            <person name="Yi H."/>
        </authorList>
    </citation>
    <scope>NUCLEOTIDE SEQUENCE [LARGE SCALE GENOMIC DNA]</scope>
    <source>
        <strain evidence="1 2">HYN0046</strain>
    </source>
</reference>
<accession>A0A345P906</accession>
<evidence type="ECO:0000313" key="2">
    <source>
        <dbReference type="Proteomes" id="UP000253940"/>
    </source>
</evidence>